<dbReference type="InterPro" id="IPR013792">
    <property type="entry name" value="RNA3'P_cycl/enolpyr_Trfase_a/b"/>
</dbReference>
<proteinExistence type="inferred from homology"/>
<evidence type="ECO:0000256" key="1">
    <source>
        <dbReference type="ARBA" id="ARBA00009206"/>
    </source>
</evidence>
<dbReference type="InterPro" id="IPR020719">
    <property type="entry name" value="RNA3'_term_phos_cycl-like_CS"/>
</dbReference>
<accession>A0ABR3IVK9</accession>
<evidence type="ECO:0000256" key="5">
    <source>
        <dbReference type="ARBA" id="ARBA00024481"/>
    </source>
</evidence>
<dbReference type="Gene3D" id="3.30.360.20">
    <property type="entry name" value="RNA 3'-terminal phosphate cyclase, insert domain"/>
    <property type="match status" value="1"/>
</dbReference>
<dbReference type="EC" id="6.5.1.4" evidence="2"/>
<comment type="caution">
    <text evidence="9">The sequence shown here is derived from an EMBL/GenBank/DDBJ whole genome shotgun (WGS) entry which is preliminary data.</text>
</comment>
<dbReference type="EMBL" id="JASNQZ010000015">
    <property type="protein sequence ID" value="KAL0947294.1"/>
    <property type="molecule type" value="Genomic_DNA"/>
</dbReference>
<dbReference type="SUPFAM" id="SSF55205">
    <property type="entry name" value="EPT/RTPC-like"/>
    <property type="match status" value="2"/>
</dbReference>
<gene>
    <name evidence="9" type="ORF">HGRIS_013413</name>
</gene>
<feature type="region of interest" description="Disordered" evidence="6">
    <location>
        <begin position="404"/>
        <end position="427"/>
    </location>
</feature>
<dbReference type="PANTHER" id="PTHR11096:SF0">
    <property type="entry name" value="RNA 3'-TERMINAL PHOSPHATE CYCLASE"/>
    <property type="match status" value="1"/>
</dbReference>
<evidence type="ECO:0000259" key="8">
    <source>
        <dbReference type="Pfam" id="PF05189"/>
    </source>
</evidence>
<evidence type="ECO:0000256" key="2">
    <source>
        <dbReference type="ARBA" id="ARBA00012725"/>
    </source>
</evidence>
<keyword evidence="10" id="KW-1185">Reference proteome</keyword>
<name>A0ABR3IVK9_9AGAR</name>
<feature type="domain" description="RNA 3'-terminal phosphate cyclase" evidence="7">
    <location>
        <begin position="11"/>
        <end position="376"/>
    </location>
</feature>
<dbReference type="InterPro" id="IPR037136">
    <property type="entry name" value="RNA3'_phos_cyclase_dom_sf"/>
</dbReference>
<reference evidence="10" key="1">
    <citation type="submission" date="2024-06" db="EMBL/GenBank/DDBJ databases">
        <title>Multi-omics analyses provide insights into the biosynthesis of the anticancer antibiotic pleurotin in Hohenbuehelia grisea.</title>
        <authorList>
            <person name="Weaver J.A."/>
            <person name="Alberti F."/>
        </authorList>
    </citation>
    <scope>NUCLEOTIDE SEQUENCE [LARGE SCALE GENOMIC DNA]</scope>
    <source>
        <strain evidence="10">T-177</strain>
    </source>
</reference>
<sequence>MSMTLIDGSVLESGGQILRNSVALSALLRKPVSIHKIRNSRKPPGLKNQHRVGIQLAADICKGRVTGATTGSTEVEFYPERITLPCRMTADAITAGSTLLLLQTALPIVLFAPPRSDDAQQNSADTSSKQTPSTLILRGGTNASLAPQIEYAQHVLLPFIKRQFGIDEATSILVKRRGYFPKGGGEVHVSVPSRTKPLLPIQLLERGKLRRIDGIAHLGLLPSKFGRDMVEGATAKLARSGILPLFGAGSSDPAVEVPEEARVPIDIRVKRESNDNCPGAGSGIVLWAELEGGGVIGASALGRKNLPPYEVGETAVEELLQGLNAGGCVDEYLQDQIIIFMALAAGTSSIRTGPLSLHTKTAIWVAEQLTSAKFEVVEENSGQCIIHCHGIGYTAPIEAQGDAVTSEVTNSDRTADVPTAVQGDTVN</sequence>
<evidence type="ECO:0000256" key="6">
    <source>
        <dbReference type="SAM" id="MobiDB-lite"/>
    </source>
</evidence>
<dbReference type="SUPFAM" id="SSF52913">
    <property type="entry name" value="RNA 3'-terminal phosphate cyclase, RPTC, insert domain"/>
    <property type="match status" value="1"/>
</dbReference>
<evidence type="ECO:0000259" key="7">
    <source>
        <dbReference type="Pfam" id="PF01137"/>
    </source>
</evidence>
<dbReference type="Gene3D" id="3.65.10.20">
    <property type="entry name" value="RNA 3'-terminal phosphate cyclase domain"/>
    <property type="match status" value="1"/>
</dbReference>
<dbReference type="InterPro" id="IPR023797">
    <property type="entry name" value="RNA3'_phos_cyclase_dom"/>
</dbReference>
<comment type="catalytic activity">
    <reaction evidence="5">
        <text>a 3'-end 3'-phospho-ribonucleotide-RNA + ATP = a 3'-end 2',3'-cyclophospho-ribonucleotide-RNA + AMP + diphosphate</text>
        <dbReference type="Rhea" id="RHEA:23976"/>
        <dbReference type="Rhea" id="RHEA-COMP:10463"/>
        <dbReference type="Rhea" id="RHEA-COMP:10464"/>
        <dbReference type="ChEBI" id="CHEBI:30616"/>
        <dbReference type="ChEBI" id="CHEBI:33019"/>
        <dbReference type="ChEBI" id="CHEBI:83062"/>
        <dbReference type="ChEBI" id="CHEBI:83064"/>
        <dbReference type="ChEBI" id="CHEBI:456215"/>
        <dbReference type="EC" id="6.5.1.4"/>
    </reaction>
</comment>
<dbReference type="PANTHER" id="PTHR11096">
    <property type="entry name" value="RNA 3' TERMINAL PHOSPHATE CYCLASE"/>
    <property type="match status" value="1"/>
</dbReference>
<protein>
    <recommendedName>
        <fullName evidence="2">RNA 3'-terminal-phosphate cyclase (ATP)</fullName>
        <ecNumber evidence="2">6.5.1.4</ecNumber>
    </recommendedName>
</protein>
<evidence type="ECO:0000256" key="3">
    <source>
        <dbReference type="ARBA" id="ARBA00022598"/>
    </source>
</evidence>
<comment type="similarity">
    <text evidence="1">Belongs to the RNA 3'-terminal cyclase family. Type 1 subfamily.</text>
</comment>
<dbReference type="InterPro" id="IPR013791">
    <property type="entry name" value="RNA3'-term_phos_cycl_insert"/>
</dbReference>
<dbReference type="Pfam" id="PF05189">
    <property type="entry name" value="RTC_insert"/>
    <property type="match status" value="1"/>
</dbReference>
<organism evidence="9 10">
    <name type="scientific">Hohenbuehelia grisea</name>
    <dbReference type="NCBI Taxonomy" id="104357"/>
    <lineage>
        <taxon>Eukaryota</taxon>
        <taxon>Fungi</taxon>
        <taxon>Dikarya</taxon>
        <taxon>Basidiomycota</taxon>
        <taxon>Agaricomycotina</taxon>
        <taxon>Agaricomycetes</taxon>
        <taxon>Agaricomycetidae</taxon>
        <taxon>Agaricales</taxon>
        <taxon>Pleurotineae</taxon>
        <taxon>Pleurotaceae</taxon>
        <taxon>Hohenbuehelia</taxon>
    </lineage>
</organism>
<dbReference type="InterPro" id="IPR000228">
    <property type="entry name" value="RNA3'_term_phos_cyc"/>
</dbReference>
<keyword evidence="3" id="KW-0436">Ligase</keyword>
<dbReference type="InterPro" id="IPR017770">
    <property type="entry name" value="RNA3'_term_phos_cyc_type_1"/>
</dbReference>
<evidence type="ECO:0000313" key="10">
    <source>
        <dbReference type="Proteomes" id="UP001556367"/>
    </source>
</evidence>
<evidence type="ECO:0000313" key="9">
    <source>
        <dbReference type="EMBL" id="KAL0947294.1"/>
    </source>
</evidence>
<keyword evidence="4" id="KW-0547">Nucleotide-binding</keyword>
<feature type="domain" description="RNA 3'-terminal phosphate cyclase insert" evidence="8">
    <location>
        <begin position="204"/>
        <end position="323"/>
    </location>
</feature>
<dbReference type="PROSITE" id="PS01287">
    <property type="entry name" value="RTC"/>
    <property type="match status" value="1"/>
</dbReference>
<dbReference type="Proteomes" id="UP001556367">
    <property type="component" value="Unassembled WGS sequence"/>
</dbReference>
<dbReference type="NCBIfam" id="TIGR03399">
    <property type="entry name" value="RNA_3prim_cycl"/>
    <property type="match status" value="1"/>
</dbReference>
<dbReference type="InterPro" id="IPR036553">
    <property type="entry name" value="RPTC_insert"/>
</dbReference>
<evidence type="ECO:0000256" key="4">
    <source>
        <dbReference type="ARBA" id="ARBA00022741"/>
    </source>
</evidence>
<dbReference type="Pfam" id="PF01137">
    <property type="entry name" value="RTC"/>
    <property type="match status" value="1"/>
</dbReference>